<dbReference type="InterPro" id="IPR008220">
    <property type="entry name" value="HAT_MetX-like"/>
</dbReference>
<dbReference type="EC" id="2.3.1.46" evidence="8"/>
<comment type="similarity">
    <text evidence="8">Belongs to the AB hydrolase superfamily. MetX family.</text>
</comment>
<evidence type="ECO:0000256" key="8">
    <source>
        <dbReference type="HAMAP-Rule" id="MF_00296"/>
    </source>
</evidence>
<evidence type="ECO:0000259" key="9">
    <source>
        <dbReference type="Pfam" id="PF00561"/>
    </source>
</evidence>
<dbReference type="HAMAP" id="MF_00296">
    <property type="entry name" value="MetX_acyltransf"/>
    <property type="match status" value="1"/>
</dbReference>
<feature type="domain" description="AB hydrolase-1" evidence="9">
    <location>
        <begin position="47"/>
        <end position="359"/>
    </location>
</feature>
<dbReference type="NCBIfam" id="TIGR01392">
    <property type="entry name" value="homoserO_Ac_trn"/>
    <property type="match status" value="1"/>
</dbReference>
<evidence type="ECO:0000256" key="4">
    <source>
        <dbReference type="ARBA" id="ARBA00022679"/>
    </source>
</evidence>
<comment type="function">
    <text evidence="8">Transfers a succinyl group from succinyl-CoA to L-homoserine, forming succinyl-L-homoserine.</text>
</comment>
<dbReference type="InterPro" id="IPR010743">
    <property type="entry name" value="Methionine_synth_MetW"/>
</dbReference>
<dbReference type="InterPro" id="IPR029058">
    <property type="entry name" value="AB_hydrolase_fold"/>
</dbReference>
<dbReference type="EMBL" id="HE681424">
    <property type="protein sequence ID" value="CCG19990.1"/>
    <property type="molecule type" value="Genomic_DNA"/>
</dbReference>
<feature type="active site" description="Nucleophile" evidence="8">
    <location>
        <position position="153"/>
    </location>
</feature>
<dbReference type="PANTHER" id="PTHR32268">
    <property type="entry name" value="HOMOSERINE O-ACETYLTRANSFERASE"/>
    <property type="match status" value="1"/>
</dbReference>
<dbReference type="Gene3D" id="1.10.1740.110">
    <property type="match status" value="1"/>
</dbReference>
<evidence type="ECO:0000256" key="6">
    <source>
        <dbReference type="ARBA" id="ARBA00023315"/>
    </source>
</evidence>
<evidence type="ECO:0000256" key="1">
    <source>
        <dbReference type="ARBA" id="ARBA00011738"/>
    </source>
</evidence>
<accession>I7JNC1</accession>
<dbReference type="Pfam" id="PF07021">
    <property type="entry name" value="MetW"/>
    <property type="match status" value="1"/>
</dbReference>
<dbReference type="InterPro" id="IPR000073">
    <property type="entry name" value="AB_hydrolase_1"/>
</dbReference>
<dbReference type="NCBIfam" id="TIGR02081">
    <property type="entry name" value="metW"/>
    <property type="match status" value="1"/>
</dbReference>
<feature type="active site" evidence="8">
    <location>
        <position position="353"/>
    </location>
</feature>
<protein>
    <recommendedName>
        <fullName evidence="8">Homoserine O-succinyltransferase</fullName>
        <shortName evidence="8">HST</shortName>
        <ecNumber evidence="8">2.3.1.46</ecNumber>
    </recommendedName>
    <alternativeName>
        <fullName evidence="8">Homoserine transsuccinylase</fullName>
        <shortName evidence="8">HTS</shortName>
    </alternativeName>
</protein>
<dbReference type="InterPro" id="IPR029063">
    <property type="entry name" value="SAM-dependent_MTases_sf"/>
</dbReference>
<dbReference type="AlphaFoldDB" id="I7JNC1"/>
<keyword evidence="2 8" id="KW-0963">Cytoplasm</keyword>
<evidence type="ECO:0000256" key="3">
    <source>
        <dbReference type="ARBA" id="ARBA00022605"/>
    </source>
</evidence>
<feature type="binding site" evidence="8">
    <location>
        <position position="223"/>
    </location>
    <ligand>
        <name>substrate</name>
    </ligand>
</feature>
<evidence type="ECO:0000256" key="2">
    <source>
        <dbReference type="ARBA" id="ARBA00022490"/>
    </source>
</evidence>
<feature type="site" description="Important for acyl-CoA specificity" evidence="8">
    <location>
        <position position="322"/>
    </location>
</feature>
<dbReference type="SUPFAM" id="SSF53474">
    <property type="entry name" value="alpha/beta-Hydrolases"/>
    <property type="match status" value="1"/>
</dbReference>
<dbReference type="HOGENOM" id="CLU_028760_6_0_4"/>
<gene>
    <name evidence="10" type="primary">metX</name>
    <name evidence="8" type="synonym">metXS</name>
    <name evidence="10" type="ORF">KUM_1209</name>
</gene>
<dbReference type="Pfam" id="PF00561">
    <property type="entry name" value="Abhydrolase_1"/>
    <property type="match status" value="1"/>
</dbReference>
<feature type="active site" evidence="8">
    <location>
        <position position="320"/>
    </location>
</feature>
<comment type="subcellular location">
    <subcellularLocation>
        <location evidence="8">Cytoplasm</location>
    </subcellularLocation>
</comment>
<feature type="binding site" evidence="8">
    <location>
        <position position="354"/>
    </location>
    <ligand>
        <name>substrate</name>
    </ligand>
</feature>
<dbReference type="FunFam" id="1.10.1740.110:FF:000001">
    <property type="entry name" value="Homoserine O-acetyltransferase"/>
    <property type="match status" value="1"/>
</dbReference>
<organism evidence="10">
    <name type="scientific">Taylorella asinigenitalis 14/45</name>
    <dbReference type="NCBI Taxonomy" id="1091495"/>
    <lineage>
        <taxon>Bacteria</taxon>
        <taxon>Pseudomonadati</taxon>
        <taxon>Pseudomonadota</taxon>
        <taxon>Betaproteobacteria</taxon>
        <taxon>Burkholderiales</taxon>
        <taxon>Alcaligenaceae</taxon>
        <taxon>Taylorella</taxon>
    </lineage>
</organism>
<dbReference type="UniPathway" id="UPA00051">
    <property type="reaction ID" value="UER00075"/>
</dbReference>
<comment type="caution">
    <text evidence="8">Lacks conserved residue(s) required for the propagation of feature annotation.</text>
</comment>
<comment type="catalytic activity">
    <reaction evidence="7 8">
        <text>L-homoserine + succinyl-CoA = O-succinyl-L-homoserine + CoA</text>
        <dbReference type="Rhea" id="RHEA:22008"/>
        <dbReference type="ChEBI" id="CHEBI:57287"/>
        <dbReference type="ChEBI" id="CHEBI:57292"/>
        <dbReference type="ChEBI" id="CHEBI:57476"/>
        <dbReference type="ChEBI" id="CHEBI:57661"/>
        <dbReference type="EC" id="2.3.1.46"/>
    </reaction>
</comment>
<dbReference type="GO" id="GO:0008899">
    <property type="term" value="F:homoserine O-succinyltransferase activity"/>
    <property type="evidence" value="ECO:0007669"/>
    <property type="project" value="UniProtKB-UniRule"/>
</dbReference>
<dbReference type="CDD" id="cd02440">
    <property type="entry name" value="AdoMet_MTases"/>
    <property type="match status" value="1"/>
</dbReference>
<comment type="pathway">
    <text evidence="8">Amino-acid biosynthesis; L-methionine biosynthesis via de novo pathway; O-succinyl-L-homoserine from L-homoserine: step 1/1.</text>
</comment>
<dbReference type="NCBIfam" id="NF001209">
    <property type="entry name" value="PRK00175.1"/>
    <property type="match status" value="1"/>
</dbReference>
<dbReference type="GO" id="GO:0009086">
    <property type="term" value="P:methionine biosynthetic process"/>
    <property type="evidence" value="ECO:0007669"/>
    <property type="project" value="UniProtKB-UniRule"/>
</dbReference>
<keyword evidence="6 8" id="KW-0012">Acyltransferase</keyword>
<name>I7JNC1_9BURK</name>
<keyword evidence="3 8" id="KW-0028">Amino-acid biosynthesis</keyword>
<keyword evidence="4 8" id="KW-0808">Transferase</keyword>
<dbReference type="SUPFAM" id="SSF53335">
    <property type="entry name" value="S-adenosyl-L-methionine-dependent methyltransferases"/>
    <property type="match status" value="1"/>
</dbReference>
<dbReference type="GO" id="GO:0005737">
    <property type="term" value="C:cytoplasm"/>
    <property type="evidence" value="ECO:0007669"/>
    <property type="project" value="UniProtKB-SubCell"/>
</dbReference>
<dbReference type="GO" id="GO:0004414">
    <property type="term" value="F:homoserine O-acetyltransferase activity"/>
    <property type="evidence" value="ECO:0007669"/>
    <property type="project" value="UniProtKB-ARBA"/>
</dbReference>
<dbReference type="KEGG" id="tat:KUM_1209"/>
<dbReference type="PANTHER" id="PTHR32268:SF11">
    <property type="entry name" value="HOMOSERINE O-ACETYLTRANSFERASE"/>
    <property type="match status" value="1"/>
</dbReference>
<dbReference type="Gene3D" id="3.40.50.1820">
    <property type="entry name" value="alpha/beta hydrolase"/>
    <property type="match status" value="1"/>
</dbReference>
<evidence type="ECO:0000313" key="10">
    <source>
        <dbReference type="EMBL" id="CCG19990.1"/>
    </source>
</evidence>
<reference evidence="10" key="1">
    <citation type="journal article" date="2012" name="Vet. Microbiol.">
        <title>Comparative genomic analyses of the Taylorellae.</title>
        <authorList>
            <person name="Hauser H."/>
            <person name="Richter D.C."/>
            <person name="van Tonder A."/>
            <person name="Clark L."/>
            <person name="Preston A."/>
        </authorList>
    </citation>
    <scope>NUCLEOTIDE SEQUENCE</scope>
    <source>
        <strain evidence="10">14/45</strain>
    </source>
</reference>
<dbReference type="Gene3D" id="3.40.50.150">
    <property type="entry name" value="Vaccinia Virus protein VP39"/>
    <property type="match status" value="1"/>
</dbReference>
<evidence type="ECO:0000256" key="5">
    <source>
        <dbReference type="ARBA" id="ARBA00023167"/>
    </source>
</evidence>
<proteinExistence type="inferred from homology"/>
<sequence length="582" mass="65377">MLKNSNLVSKPEYLNFEDPLELSSGQSLDSFTLAIETYGKLNESASNAVLICHALNASHHVAGVYSDNPDDIGWWDNMVGSGKPVDTDKFFVIGINNLGSCFGSTGPKSINPKTGKVWGSSFPILTVEDWVNAQSRVADRLGIKKFAAVMGGSLGGMQALTWAIMHPDRVEHCVVIASTTGLSAQNIAFNEVARRSIITDPDFFEGQYLEHDSRPKNGLSVARMIGHITYLSNDDMTEKFGRELRKQENYNYDYDIEFQVESYLRYQGEKFSKYFDANSYLLTTKALDYFDPAKTHGNGSLEAALSKVKAKFLTISFTTDWRFPPENTRILVKGLLKTGKPVTYAEIDAPHGHDAFLLNDPKYHQVVHNYFDNIYEEISKMRGESIHKPTLVRQDLKQIASWVNDGERVLDLGCGDGALLHYLQETKRAVGLGVELNDTNFACAVSKGVQVVQQNLEGGLELFYDKQFDIAILSQTLQSMKNTEAILLEMARVAKRGIVSFPNFGHWSHWWSILKGRMPVTGQMPYEWYNTPNIHLCTLGDFESLASKLGLKIVQRVTYKDNTEISLLRGWRSSLALYYFET</sequence>
<keyword evidence="5 8" id="KW-0486">Methionine biosynthesis</keyword>
<evidence type="ECO:0000256" key="7">
    <source>
        <dbReference type="ARBA" id="ARBA00051253"/>
    </source>
</evidence>
<dbReference type="GO" id="GO:0009092">
    <property type="term" value="P:homoserine metabolic process"/>
    <property type="evidence" value="ECO:0007669"/>
    <property type="project" value="TreeGrafter"/>
</dbReference>
<comment type="subunit">
    <text evidence="1 8">Homodimer.</text>
</comment>